<dbReference type="InterPro" id="IPR011990">
    <property type="entry name" value="TPR-like_helical_dom_sf"/>
</dbReference>
<reference evidence="5 6" key="1">
    <citation type="submission" date="2015-08" db="EMBL/GenBank/DDBJ databases">
        <title>The genome of the Asian arowana (Scleropages formosus).</title>
        <authorList>
            <person name="Tan M.H."/>
            <person name="Gan H.M."/>
            <person name="Croft L.J."/>
            <person name="Austin C.M."/>
        </authorList>
    </citation>
    <scope>NUCLEOTIDE SEQUENCE [LARGE SCALE GENOMIC DNA]</scope>
    <source>
        <strain evidence="5">Aro1</strain>
    </source>
</reference>
<evidence type="ECO:0000256" key="1">
    <source>
        <dbReference type="ARBA" id="ARBA00022737"/>
    </source>
</evidence>
<dbReference type="PANTHER" id="PTHR46669">
    <property type="entry name" value="LEUCINE-RICH PPR MOTIF-CONTAINING PROTEIN, MITOCHONDRIAL"/>
    <property type="match status" value="1"/>
</dbReference>
<feature type="repeat" description="PPR" evidence="2">
    <location>
        <begin position="775"/>
        <end position="809"/>
    </location>
</feature>
<feature type="repeat" description="PPR" evidence="2">
    <location>
        <begin position="205"/>
        <end position="239"/>
    </location>
</feature>
<dbReference type="NCBIfam" id="TIGR00756">
    <property type="entry name" value="PPR"/>
    <property type="match status" value="2"/>
</dbReference>
<dbReference type="GO" id="GO:0003730">
    <property type="term" value="F:mRNA 3'-UTR binding"/>
    <property type="evidence" value="ECO:0007669"/>
    <property type="project" value="TreeGrafter"/>
</dbReference>
<proteinExistence type="predicted"/>
<dbReference type="EMBL" id="JARO02007705">
    <property type="protein sequence ID" value="KPP63655.1"/>
    <property type="molecule type" value="Genomic_DNA"/>
</dbReference>
<dbReference type="InterPro" id="IPR002885">
    <property type="entry name" value="PPR_rpt"/>
</dbReference>
<dbReference type="Pfam" id="PF01535">
    <property type="entry name" value="PPR"/>
    <property type="match status" value="2"/>
</dbReference>
<evidence type="ECO:0000256" key="3">
    <source>
        <dbReference type="SAM" id="MobiDB-lite"/>
    </source>
</evidence>
<name>A0A0P7YBT7_SCLFO</name>
<accession>A0A0P7YBT7</accession>
<dbReference type="STRING" id="113540.ENSSFOP00015001456"/>
<feature type="compositionally biased region" description="Polar residues" evidence="3">
    <location>
        <begin position="1059"/>
        <end position="1082"/>
    </location>
</feature>
<dbReference type="Pfam" id="PF17177">
    <property type="entry name" value="PPR_long"/>
    <property type="match status" value="1"/>
</dbReference>
<protein>
    <submittedName>
        <fullName evidence="5">Leucine-rich PPR motif-containing protein, mitochondrial-like</fullName>
    </submittedName>
</protein>
<dbReference type="GO" id="GO:0005634">
    <property type="term" value="C:nucleus"/>
    <property type="evidence" value="ECO:0007669"/>
    <property type="project" value="TreeGrafter"/>
</dbReference>
<feature type="repeat" description="PPR" evidence="2">
    <location>
        <begin position="240"/>
        <end position="274"/>
    </location>
</feature>
<dbReference type="InterPro" id="IPR033443">
    <property type="entry name" value="PROP1-like_PPR_dom"/>
</dbReference>
<evidence type="ECO:0000259" key="4">
    <source>
        <dbReference type="Pfam" id="PF17177"/>
    </source>
</evidence>
<comment type="caution">
    <text evidence="5">The sequence shown here is derived from an EMBL/GenBank/DDBJ whole genome shotgun (WGS) entry which is preliminary data.</text>
</comment>
<dbReference type="InterPro" id="IPR033490">
    <property type="entry name" value="LRP130"/>
</dbReference>
<dbReference type="PROSITE" id="PS51375">
    <property type="entry name" value="PPR"/>
    <property type="match status" value="3"/>
</dbReference>
<dbReference type="GO" id="GO:0005739">
    <property type="term" value="C:mitochondrion"/>
    <property type="evidence" value="ECO:0007669"/>
    <property type="project" value="TreeGrafter"/>
</dbReference>
<dbReference type="GO" id="GO:0070129">
    <property type="term" value="P:regulation of mitochondrial translation"/>
    <property type="evidence" value="ECO:0007669"/>
    <property type="project" value="TreeGrafter"/>
</dbReference>
<gene>
    <name evidence="5" type="ORF">Z043_118065</name>
</gene>
<dbReference type="Proteomes" id="UP000034805">
    <property type="component" value="Unassembled WGS sequence"/>
</dbReference>
<evidence type="ECO:0000313" key="5">
    <source>
        <dbReference type="EMBL" id="KPP63655.1"/>
    </source>
</evidence>
<feature type="region of interest" description="Disordered" evidence="3">
    <location>
        <begin position="1048"/>
        <end position="1082"/>
    </location>
</feature>
<evidence type="ECO:0000256" key="2">
    <source>
        <dbReference type="PROSITE-ProRule" id="PRU00708"/>
    </source>
</evidence>
<dbReference type="Gene3D" id="1.25.40.10">
    <property type="entry name" value="Tetratricopeptide repeat domain"/>
    <property type="match status" value="3"/>
</dbReference>
<dbReference type="PANTHER" id="PTHR46669:SF1">
    <property type="entry name" value="LEUCINE-RICH PPR MOTIF-CONTAINING PROTEIN, MITOCHONDRIAL"/>
    <property type="match status" value="1"/>
</dbReference>
<feature type="domain" description="PROP1-like PPR" evidence="4">
    <location>
        <begin position="232"/>
        <end position="347"/>
    </location>
</feature>
<evidence type="ECO:0000313" key="6">
    <source>
        <dbReference type="Proteomes" id="UP000034805"/>
    </source>
</evidence>
<organism evidence="5 6">
    <name type="scientific">Scleropages formosus</name>
    <name type="common">Asian bonytongue</name>
    <name type="synonym">Osteoglossum formosum</name>
    <dbReference type="NCBI Taxonomy" id="113540"/>
    <lineage>
        <taxon>Eukaryota</taxon>
        <taxon>Metazoa</taxon>
        <taxon>Chordata</taxon>
        <taxon>Craniata</taxon>
        <taxon>Vertebrata</taxon>
        <taxon>Euteleostomi</taxon>
        <taxon>Actinopterygii</taxon>
        <taxon>Neopterygii</taxon>
        <taxon>Teleostei</taxon>
        <taxon>Osteoglossocephala</taxon>
        <taxon>Osteoglossomorpha</taxon>
        <taxon>Osteoglossiformes</taxon>
        <taxon>Osteoglossidae</taxon>
        <taxon>Scleropages</taxon>
    </lineage>
</organism>
<keyword evidence="1" id="KW-0677">Repeat</keyword>
<sequence>MAALLRSARVLKLSPASLLHVGRASLSGAPLGRLCGGAVGRRGAAFRPVETPLLHSFTARSALRHFALAAKEQGVSSSDDGGPVARISQAHRADWALDLLDRSVRRTGRITKQLLLRVFRDICRGHPSGNQALLLLRSCGSLLSEVNLPERSALAHQIWDKLQELGVTYDASHYNALLKVYLQNSFKFSPTDFLAKMEAANVQPNRVTYQRLIAAYCQEGDIEGASKILGFMKDKEIPITEAVFNSLLTGHARAGDIASAENMLPLMKGSGIEPGPDTYVALLSAHAEKGDVEKMTQIFEEVASADIQLMDRDFLQVLTSLAEAGHHQHVPVILERMRQEHGFVQEAMNVCLSLVTQGKEDVAFSLLNTFPVRQLDSQSETAPNQGNFFLRHCVAMEMPVEKLLRYCKDLKESNRHAAPLQFVLQCALASAKTGMAAQLMKVMKEEGLPVREHFFWPLLIPLQQEKNTQGILDVVKIMLDLGVSPDTPTYSSYILPAFPSLDSARSALKEVGCDLNTLRFTTAEVRAEAGSGNLASLYSVLSSPSFLGLNMKTFRAKLIQGFIRSDDVENMVKITELLQYDERFIKETPRHTDAVPYFLYNLIEGMSTEEIQAKEKLLREYFHQLRNVKISIPVTIFRGIRNLLQMHNTPELVKDVIPLVDRKTVDPSSIPLDPEQKIEALESKLEDLKSRDQPIAAVLKQLLVALCSEEKLDQALDVKARHESEMVVGGYAVLIQLCCTHDKVEEALNLKRELFRIWHVNSRVMDRRDSSDVLTASKYLHLVKALTKHGRLEEAVDMLKEMKGKNLTLEDTAVTALFHILNRVALQGDAAAVKRLQDTVFSLGLVKPSALLASPIATAYLHSGDLTGGLDAVLSFYKQYKFLPRFHDLLCHLVEKEETDLLQKAMDFVSQERGEMTMLYDLLFAFLQTGRYKEAHKIIETPGLRAKSGRLQWFAEKCIANEQMEPLETLVEMTQKLFECDRDEMYHYVLRLCDETNDWRKAEAAWTKMQEENVIPRERTLRLLAKILKTNGQEVPFEVPETWYTNVNSTNRQGEEQRVQPSETKGQRSSPQSTTSSKAGVNSYQSRILSLSKSRDSSTEAYTLLKEAEQSGEVFKGNVYLAVIRALLANGRLEEAFEVRDTAEKSIKDFGLCNVSNGLLVITQVKHGKLKDARATLAAMLQAQQVPSQLSITRLVQSLAAAGDVEAIREVEDLTKETSSSIGLSRMLFINNVVLAHIKNGDIQTAVEKLESLYTPGLEGQGDSQPTSISYVFRKVLEDKNDEALDKLSAMAERMANHFASYRPVTSLFLTYLELGHIEEAKSQLQRVAAIAEQKKTLSAFLARMSQKPGQVHAMKSLLELLPDILQKEHVYPLLMKSYTIDKDLDRAKALHAQMQMDGIRADELSLKRLALLYKQAGEPVPFEEPPESFRFYAEKLRAEKQKPDEEE</sequence>